<feature type="compositionally biased region" description="Gly residues" evidence="2">
    <location>
        <begin position="103"/>
        <end position="114"/>
    </location>
</feature>
<dbReference type="KEGG" id="smam:Mal15_32310"/>
<reference evidence="3 4" key="1">
    <citation type="submission" date="2019-02" db="EMBL/GenBank/DDBJ databases">
        <title>Planctomycetal bacteria perform biofilm scaping via a novel small molecule.</title>
        <authorList>
            <person name="Jeske O."/>
            <person name="Boedeker C."/>
            <person name="Wiegand S."/>
            <person name="Breitling P."/>
            <person name="Kallscheuer N."/>
            <person name="Jogler M."/>
            <person name="Rohde M."/>
            <person name="Petersen J."/>
            <person name="Medema M.H."/>
            <person name="Surup F."/>
            <person name="Jogler C."/>
        </authorList>
    </citation>
    <scope>NUCLEOTIDE SEQUENCE [LARGE SCALE GENOMIC DNA]</scope>
    <source>
        <strain evidence="3 4">Mal15</strain>
    </source>
</reference>
<evidence type="ECO:0000313" key="3">
    <source>
        <dbReference type="EMBL" id="QEF99171.1"/>
    </source>
</evidence>
<evidence type="ECO:0000256" key="1">
    <source>
        <dbReference type="ARBA" id="ARBA00022729"/>
    </source>
</evidence>
<keyword evidence="4" id="KW-1185">Reference proteome</keyword>
<dbReference type="Gene3D" id="2.130.10.130">
    <property type="entry name" value="Integrin alpha, N-terminal"/>
    <property type="match status" value="1"/>
</dbReference>
<sequence length="196" mass="20946">MVACSARRSLHNRRPVISPQIRSSFRFPLPILLPNRPTARRLAQILILEPLQRLKPARDRLSSRGTATTIPRHGYVDGFFPKHLCCPKIGRLLSSHSFREPHGTGGFEGTGNEGNGRQPHSIVKGDFNGDGIRDLASANSGDGTVSVLLGAADGSFTQSIQLNVGPDSTFADTLVAANSNRGSRTGIGDGGKVAKR</sequence>
<name>A0A5B9MD21_9BACT</name>
<dbReference type="Proteomes" id="UP000321353">
    <property type="component" value="Chromosome"/>
</dbReference>
<dbReference type="AlphaFoldDB" id="A0A5B9MD21"/>
<evidence type="ECO:0000256" key="2">
    <source>
        <dbReference type="SAM" id="MobiDB-lite"/>
    </source>
</evidence>
<feature type="region of interest" description="Disordered" evidence="2">
    <location>
        <begin position="100"/>
        <end position="128"/>
    </location>
</feature>
<dbReference type="InterPro" id="IPR013517">
    <property type="entry name" value="FG-GAP"/>
</dbReference>
<dbReference type="InterPro" id="IPR028994">
    <property type="entry name" value="Integrin_alpha_N"/>
</dbReference>
<dbReference type="EMBL" id="CP036264">
    <property type="protein sequence ID" value="QEF99171.1"/>
    <property type="molecule type" value="Genomic_DNA"/>
</dbReference>
<proteinExistence type="predicted"/>
<dbReference type="Pfam" id="PF13517">
    <property type="entry name" value="FG-GAP_3"/>
    <property type="match status" value="1"/>
</dbReference>
<evidence type="ECO:0008006" key="5">
    <source>
        <dbReference type="Google" id="ProtNLM"/>
    </source>
</evidence>
<protein>
    <recommendedName>
        <fullName evidence="5">FG-GAP repeat protein</fullName>
    </recommendedName>
</protein>
<evidence type="ECO:0000313" key="4">
    <source>
        <dbReference type="Proteomes" id="UP000321353"/>
    </source>
</evidence>
<accession>A0A5B9MD21</accession>
<organism evidence="3 4">
    <name type="scientific">Stieleria maiorica</name>
    <dbReference type="NCBI Taxonomy" id="2795974"/>
    <lineage>
        <taxon>Bacteria</taxon>
        <taxon>Pseudomonadati</taxon>
        <taxon>Planctomycetota</taxon>
        <taxon>Planctomycetia</taxon>
        <taxon>Pirellulales</taxon>
        <taxon>Pirellulaceae</taxon>
        <taxon>Stieleria</taxon>
    </lineage>
</organism>
<keyword evidence="1" id="KW-0732">Signal</keyword>
<gene>
    <name evidence="3" type="ORF">Mal15_32310</name>
</gene>
<dbReference type="SUPFAM" id="SSF69318">
    <property type="entry name" value="Integrin alpha N-terminal domain"/>
    <property type="match status" value="1"/>
</dbReference>